<dbReference type="GO" id="GO:0140359">
    <property type="term" value="F:ABC-type transporter activity"/>
    <property type="evidence" value="ECO:0007669"/>
    <property type="project" value="InterPro"/>
</dbReference>
<evidence type="ECO:0000256" key="4">
    <source>
        <dbReference type="ARBA" id="ARBA00022692"/>
    </source>
</evidence>
<feature type="transmembrane region" description="Helical" evidence="10">
    <location>
        <begin position="568"/>
        <end position="586"/>
    </location>
</feature>
<comment type="caution">
    <text evidence="12">The sequence shown here is derived from an EMBL/GenBank/DDBJ whole genome shotgun (WGS) entry which is preliminary data.</text>
</comment>
<dbReference type="InterPro" id="IPR003439">
    <property type="entry name" value="ABC_transporter-like_ATP-bd"/>
</dbReference>
<feature type="transmembrane region" description="Helical" evidence="10">
    <location>
        <begin position="379"/>
        <end position="398"/>
    </location>
</feature>
<name>A0A2A2J932_9BILA</name>
<evidence type="ECO:0000256" key="3">
    <source>
        <dbReference type="ARBA" id="ARBA00022448"/>
    </source>
</evidence>
<feature type="region of interest" description="Disordered" evidence="9">
    <location>
        <begin position="1"/>
        <end position="29"/>
    </location>
</feature>
<evidence type="ECO:0000256" key="2">
    <source>
        <dbReference type="ARBA" id="ARBA00005814"/>
    </source>
</evidence>
<dbReference type="GO" id="GO:0016887">
    <property type="term" value="F:ATP hydrolysis activity"/>
    <property type="evidence" value="ECO:0007669"/>
    <property type="project" value="InterPro"/>
</dbReference>
<dbReference type="Pfam" id="PF01061">
    <property type="entry name" value="ABC2_membrane"/>
    <property type="match status" value="1"/>
</dbReference>
<reference evidence="12 13" key="1">
    <citation type="journal article" date="2017" name="Curr. Biol.">
        <title>Genome architecture and evolution of a unichromosomal asexual nematode.</title>
        <authorList>
            <person name="Fradin H."/>
            <person name="Zegar C."/>
            <person name="Gutwein M."/>
            <person name="Lucas J."/>
            <person name="Kovtun M."/>
            <person name="Corcoran D."/>
            <person name="Baugh L.R."/>
            <person name="Kiontke K."/>
            <person name="Gunsalus K."/>
            <person name="Fitch D.H."/>
            <person name="Piano F."/>
        </authorList>
    </citation>
    <scope>NUCLEOTIDE SEQUENCE [LARGE SCALE GENOMIC DNA]</scope>
    <source>
        <strain evidence="12">PF1309</strain>
    </source>
</reference>
<feature type="transmembrane region" description="Helical" evidence="10">
    <location>
        <begin position="419"/>
        <end position="440"/>
    </location>
</feature>
<dbReference type="PANTHER" id="PTHR48041">
    <property type="entry name" value="ABC TRANSPORTER G FAMILY MEMBER 28"/>
    <property type="match status" value="1"/>
</dbReference>
<comment type="similarity">
    <text evidence="2">Belongs to the ABC transporter superfamily. ABCG family. Eye pigment precursor importer (TC 3.A.1.204) subfamily.</text>
</comment>
<accession>A0A2A2J932</accession>
<dbReference type="GO" id="GO:0005524">
    <property type="term" value="F:ATP binding"/>
    <property type="evidence" value="ECO:0007669"/>
    <property type="project" value="UniProtKB-KW"/>
</dbReference>
<dbReference type="InterPro" id="IPR003593">
    <property type="entry name" value="AAA+_ATPase"/>
</dbReference>
<dbReference type="SUPFAM" id="SSF52540">
    <property type="entry name" value="P-loop containing nucleoside triphosphate hydrolases"/>
    <property type="match status" value="1"/>
</dbReference>
<dbReference type="SMART" id="SM00382">
    <property type="entry name" value="AAA"/>
    <property type="match status" value="1"/>
</dbReference>
<proteinExistence type="inferred from homology"/>
<feature type="transmembrane region" description="Helical" evidence="10">
    <location>
        <begin position="474"/>
        <end position="496"/>
    </location>
</feature>
<evidence type="ECO:0000256" key="1">
    <source>
        <dbReference type="ARBA" id="ARBA00004141"/>
    </source>
</evidence>
<evidence type="ECO:0000256" key="5">
    <source>
        <dbReference type="ARBA" id="ARBA00022741"/>
    </source>
</evidence>
<evidence type="ECO:0000256" key="8">
    <source>
        <dbReference type="ARBA" id="ARBA00023136"/>
    </source>
</evidence>
<keyword evidence="3" id="KW-0813">Transport</keyword>
<dbReference type="GO" id="GO:0005886">
    <property type="term" value="C:plasma membrane"/>
    <property type="evidence" value="ECO:0007669"/>
    <property type="project" value="TreeGrafter"/>
</dbReference>
<dbReference type="STRING" id="2018661.A0A2A2J932"/>
<keyword evidence="13" id="KW-1185">Reference proteome</keyword>
<dbReference type="InterPro" id="IPR050352">
    <property type="entry name" value="ABCG_transporters"/>
</dbReference>
<evidence type="ECO:0000256" key="10">
    <source>
        <dbReference type="SAM" id="Phobius"/>
    </source>
</evidence>
<organism evidence="12 13">
    <name type="scientific">Diploscapter pachys</name>
    <dbReference type="NCBI Taxonomy" id="2018661"/>
    <lineage>
        <taxon>Eukaryota</taxon>
        <taxon>Metazoa</taxon>
        <taxon>Ecdysozoa</taxon>
        <taxon>Nematoda</taxon>
        <taxon>Chromadorea</taxon>
        <taxon>Rhabditida</taxon>
        <taxon>Rhabditina</taxon>
        <taxon>Rhabditomorpha</taxon>
        <taxon>Rhabditoidea</taxon>
        <taxon>Rhabditidae</taxon>
        <taxon>Diploscapter</taxon>
    </lineage>
</organism>
<evidence type="ECO:0000256" key="9">
    <source>
        <dbReference type="SAM" id="MobiDB-lite"/>
    </source>
</evidence>
<protein>
    <recommendedName>
        <fullName evidence="11">ABC transporter domain-containing protein</fullName>
    </recommendedName>
</protein>
<evidence type="ECO:0000256" key="7">
    <source>
        <dbReference type="ARBA" id="ARBA00022989"/>
    </source>
</evidence>
<comment type="subcellular location">
    <subcellularLocation>
        <location evidence="1">Membrane</location>
        <topology evidence="1">Multi-pass membrane protein</topology>
    </subcellularLocation>
</comment>
<dbReference type="PROSITE" id="PS50893">
    <property type="entry name" value="ABC_TRANSPORTER_2"/>
    <property type="match status" value="1"/>
</dbReference>
<dbReference type="InterPro" id="IPR027417">
    <property type="entry name" value="P-loop_NTPase"/>
</dbReference>
<keyword evidence="5" id="KW-0547">Nucleotide-binding</keyword>
<dbReference type="PROSITE" id="PS00211">
    <property type="entry name" value="ABC_TRANSPORTER_1"/>
    <property type="match status" value="1"/>
</dbReference>
<dbReference type="Pfam" id="PF00005">
    <property type="entry name" value="ABC_tran"/>
    <property type="match status" value="1"/>
</dbReference>
<dbReference type="PANTHER" id="PTHR48041:SF139">
    <property type="entry name" value="PROTEIN SCARLET"/>
    <property type="match status" value="1"/>
</dbReference>
<dbReference type="Proteomes" id="UP000218231">
    <property type="component" value="Unassembled WGS sequence"/>
</dbReference>
<dbReference type="Gene3D" id="3.40.50.300">
    <property type="entry name" value="P-loop containing nucleotide triphosphate hydrolases"/>
    <property type="match status" value="1"/>
</dbReference>
<dbReference type="InterPro" id="IPR013525">
    <property type="entry name" value="ABC2_TM"/>
</dbReference>
<evidence type="ECO:0000256" key="6">
    <source>
        <dbReference type="ARBA" id="ARBA00022840"/>
    </source>
</evidence>
<feature type="compositionally biased region" description="Polar residues" evidence="9">
    <location>
        <begin position="12"/>
        <end position="22"/>
    </location>
</feature>
<dbReference type="InterPro" id="IPR017871">
    <property type="entry name" value="ABC_transporter-like_CS"/>
</dbReference>
<gene>
    <name evidence="12" type="ORF">WR25_18809</name>
</gene>
<keyword evidence="7 10" id="KW-1133">Transmembrane helix</keyword>
<keyword evidence="8 10" id="KW-0472">Membrane</keyword>
<evidence type="ECO:0000313" key="13">
    <source>
        <dbReference type="Proteomes" id="UP000218231"/>
    </source>
</evidence>
<dbReference type="OrthoDB" id="66620at2759"/>
<keyword evidence="6" id="KW-0067">ATP-binding</keyword>
<dbReference type="AlphaFoldDB" id="A0A2A2J932"/>
<dbReference type="Pfam" id="PF19055">
    <property type="entry name" value="ABC2_membrane_7"/>
    <property type="match status" value="1"/>
</dbReference>
<evidence type="ECO:0000313" key="12">
    <source>
        <dbReference type="EMBL" id="PAV58042.1"/>
    </source>
</evidence>
<keyword evidence="4 10" id="KW-0812">Transmembrane</keyword>
<evidence type="ECO:0000259" key="11">
    <source>
        <dbReference type="PROSITE" id="PS50893"/>
    </source>
</evidence>
<dbReference type="EMBL" id="LIAE01010604">
    <property type="protein sequence ID" value="PAV58042.1"/>
    <property type="molecule type" value="Genomic_DNA"/>
</dbReference>
<feature type="transmembrane region" description="Helical" evidence="10">
    <location>
        <begin position="446"/>
        <end position="467"/>
    </location>
</feature>
<dbReference type="InterPro" id="IPR043926">
    <property type="entry name" value="ABCG_dom"/>
</dbReference>
<sequence length="592" mass="67449">MNLSQEDLLKSVENSDSSNSVPEKSDESLHDLNRSIVRESSNITIVPQLLLSWHNVTAHVNQQRKNKFIDYFREPRKERCYTERSQKVLLDEVFGTANPGEVLAILGSSGAGKSTLLNVLTQRNLDFIRVSGDIRVNGLRVDKEYMKKVSAYVQQDDLFIGSLTVEEHLRFNAVLRMNDRYSDREQKRRVKQVISDLGLKSCANSIIGTRTRKGISGGERKRLAFASEILTSPPMLLCDEPTSGLDSFLAHQVIQVLKKLAERKGMTIIITIHQPSSQIYHLFDRIYFMAEGRVVFCGTRDEAELMWTGLGLPTPLNFNPADHYISTLSIKKHGEAKQHERNMILALITGLVYVNNSISQLQIMNINGSMYEMVCNMAFMFQFSVVHIFCLDFPTFYREHNSGLYRVSTYFLAKNIAEAPSYIISGILYSSILYVMSRLYLSWDAFFIYVLVAILVENVAISIGYMFSCLFGTVSVAVAVMPIFVVPMMAFGGFFINQGTLPLYFQPLKYLSYFGYGYETLIINQWSRVNEIPGQCLNANTTMCYSNGDDLISGLSFEKSHFWRNIEIMALMIISFRFIAYFALYLRATIRR</sequence>
<feature type="domain" description="ABC transporter" evidence="11">
    <location>
        <begin position="66"/>
        <end position="316"/>
    </location>
</feature>